<dbReference type="AlphaFoldDB" id="A0A0D9W4M5"/>
<evidence type="ECO:0000313" key="3">
    <source>
        <dbReference type="Proteomes" id="UP000032180"/>
    </source>
</evidence>
<reference evidence="2 3" key="1">
    <citation type="submission" date="2012-08" db="EMBL/GenBank/DDBJ databases">
        <title>Oryza genome evolution.</title>
        <authorList>
            <person name="Wing R.A."/>
        </authorList>
    </citation>
    <scope>NUCLEOTIDE SEQUENCE</scope>
</reference>
<dbReference type="Proteomes" id="UP000032180">
    <property type="component" value="Chromosome 4"/>
</dbReference>
<dbReference type="PROSITE" id="PS51257">
    <property type="entry name" value="PROKAR_LIPOPROTEIN"/>
    <property type="match status" value="1"/>
</dbReference>
<reference evidence="3" key="2">
    <citation type="submission" date="2013-12" db="EMBL/GenBank/DDBJ databases">
        <authorList>
            <person name="Yu Y."/>
            <person name="Lee S."/>
            <person name="de Baynast K."/>
            <person name="Wissotski M."/>
            <person name="Liu L."/>
            <person name="Talag J."/>
            <person name="Goicoechea J."/>
            <person name="Angelova A."/>
            <person name="Jetty R."/>
            <person name="Kudrna D."/>
            <person name="Golser W."/>
            <person name="Rivera L."/>
            <person name="Zhang J."/>
            <person name="Wing R."/>
        </authorList>
    </citation>
    <scope>NUCLEOTIDE SEQUENCE</scope>
</reference>
<accession>A0A0D9W4M5</accession>
<feature type="compositionally biased region" description="Low complexity" evidence="1">
    <location>
        <begin position="7"/>
        <end position="44"/>
    </location>
</feature>
<protein>
    <submittedName>
        <fullName evidence="2">Uncharacterized protein</fullName>
    </submittedName>
</protein>
<feature type="region of interest" description="Disordered" evidence="1">
    <location>
        <begin position="1"/>
        <end position="45"/>
    </location>
</feature>
<evidence type="ECO:0000256" key="1">
    <source>
        <dbReference type="SAM" id="MobiDB-lite"/>
    </source>
</evidence>
<dbReference type="Gramene" id="LPERR04G08540.1">
    <property type="protein sequence ID" value="LPERR04G08540.1"/>
    <property type="gene ID" value="LPERR04G08540"/>
</dbReference>
<dbReference type="EnsemblPlants" id="LPERR04G08540.1">
    <property type="protein sequence ID" value="LPERR04G08540.1"/>
    <property type="gene ID" value="LPERR04G08540"/>
</dbReference>
<evidence type="ECO:0000313" key="2">
    <source>
        <dbReference type="EnsemblPlants" id="LPERR04G08540.1"/>
    </source>
</evidence>
<proteinExistence type="predicted"/>
<reference evidence="2" key="3">
    <citation type="submission" date="2015-04" db="UniProtKB">
        <authorList>
            <consortium name="EnsemblPlants"/>
        </authorList>
    </citation>
    <scope>IDENTIFICATION</scope>
</reference>
<sequence length="59" mass="5796">MSERLSDVVLGGSDSSSPAYGCSGSSCRPAAPAPPSRSSATPARLLGTSPAFFPIAAAQ</sequence>
<organism evidence="2 3">
    <name type="scientific">Leersia perrieri</name>
    <dbReference type="NCBI Taxonomy" id="77586"/>
    <lineage>
        <taxon>Eukaryota</taxon>
        <taxon>Viridiplantae</taxon>
        <taxon>Streptophyta</taxon>
        <taxon>Embryophyta</taxon>
        <taxon>Tracheophyta</taxon>
        <taxon>Spermatophyta</taxon>
        <taxon>Magnoliopsida</taxon>
        <taxon>Liliopsida</taxon>
        <taxon>Poales</taxon>
        <taxon>Poaceae</taxon>
        <taxon>BOP clade</taxon>
        <taxon>Oryzoideae</taxon>
        <taxon>Oryzeae</taxon>
        <taxon>Oryzinae</taxon>
        <taxon>Leersia</taxon>
    </lineage>
</organism>
<name>A0A0D9W4M5_9ORYZ</name>
<dbReference type="HOGENOM" id="CLU_2964162_0_0_1"/>
<keyword evidence="3" id="KW-1185">Reference proteome</keyword>